<proteinExistence type="predicted"/>
<reference evidence="3" key="2">
    <citation type="submission" date="2020-12" db="EMBL/GenBank/DDBJ databases">
        <authorList>
            <person name="Kanost M."/>
        </authorList>
    </citation>
    <scope>NUCLEOTIDE SEQUENCE</scope>
</reference>
<name>A0A921Z028_MANSE</name>
<feature type="region of interest" description="Disordered" evidence="1">
    <location>
        <begin position="377"/>
        <end position="403"/>
    </location>
</feature>
<feature type="region of interest" description="Disordered" evidence="1">
    <location>
        <begin position="421"/>
        <end position="452"/>
    </location>
</feature>
<gene>
    <name evidence="3" type="ORF">O3G_MSEX005168</name>
</gene>
<dbReference type="AlphaFoldDB" id="A0A921Z028"/>
<dbReference type="GO" id="GO:0008023">
    <property type="term" value="C:transcription elongation factor complex"/>
    <property type="evidence" value="ECO:0007669"/>
    <property type="project" value="InterPro"/>
</dbReference>
<evidence type="ECO:0000259" key="2">
    <source>
        <dbReference type="Pfam" id="PF10505"/>
    </source>
</evidence>
<evidence type="ECO:0000313" key="3">
    <source>
        <dbReference type="EMBL" id="KAG6447812.1"/>
    </source>
</evidence>
<organism evidence="3 4">
    <name type="scientific">Manduca sexta</name>
    <name type="common">Tobacco hawkmoth</name>
    <name type="synonym">Tobacco hornworm</name>
    <dbReference type="NCBI Taxonomy" id="7130"/>
    <lineage>
        <taxon>Eukaryota</taxon>
        <taxon>Metazoa</taxon>
        <taxon>Ecdysozoa</taxon>
        <taxon>Arthropoda</taxon>
        <taxon>Hexapoda</taxon>
        <taxon>Insecta</taxon>
        <taxon>Pterygota</taxon>
        <taxon>Neoptera</taxon>
        <taxon>Endopterygota</taxon>
        <taxon>Lepidoptera</taxon>
        <taxon>Glossata</taxon>
        <taxon>Ditrysia</taxon>
        <taxon>Bombycoidea</taxon>
        <taxon>Sphingidae</taxon>
        <taxon>Sphinginae</taxon>
        <taxon>Sphingini</taxon>
        <taxon>Manduca</taxon>
    </lineage>
</organism>
<protein>
    <recommendedName>
        <fullName evidence="2">Little elongation complex subunit 2 C-terminal domain-containing protein</fullName>
    </recommendedName>
</protein>
<dbReference type="InterPro" id="IPR019535">
    <property type="entry name" value="ICE2_C"/>
</dbReference>
<keyword evidence="4" id="KW-1185">Reference proteome</keyword>
<dbReference type="EMBL" id="JH668349">
    <property type="protein sequence ID" value="KAG6447812.1"/>
    <property type="molecule type" value="Genomic_DNA"/>
</dbReference>
<reference evidence="3" key="1">
    <citation type="journal article" date="2016" name="Insect Biochem. Mol. Biol.">
        <title>Multifaceted biological insights from a draft genome sequence of the tobacco hornworm moth, Manduca sexta.</title>
        <authorList>
            <person name="Kanost M.R."/>
            <person name="Arrese E.L."/>
            <person name="Cao X."/>
            <person name="Chen Y.R."/>
            <person name="Chellapilla S."/>
            <person name="Goldsmith M.R."/>
            <person name="Grosse-Wilde E."/>
            <person name="Heckel D.G."/>
            <person name="Herndon N."/>
            <person name="Jiang H."/>
            <person name="Papanicolaou A."/>
            <person name="Qu J."/>
            <person name="Soulages J.L."/>
            <person name="Vogel H."/>
            <person name="Walters J."/>
            <person name="Waterhouse R.M."/>
            <person name="Ahn S.J."/>
            <person name="Almeida F.C."/>
            <person name="An C."/>
            <person name="Aqrawi P."/>
            <person name="Bretschneider A."/>
            <person name="Bryant W.B."/>
            <person name="Bucks S."/>
            <person name="Chao H."/>
            <person name="Chevignon G."/>
            <person name="Christen J.M."/>
            <person name="Clarke D.F."/>
            <person name="Dittmer N.T."/>
            <person name="Ferguson L.C.F."/>
            <person name="Garavelou S."/>
            <person name="Gordon K.H.J."/>
            <person name="Gunaratna R.T."/>
            <person name="Han Y."/>
            <person name="Hauser F."/>
            <person name="He Y."/>
            <person name="Heidel-Fischer H."/>
            <person name="Hirsh A."/>
            <person name="Hu Y."/>
            <person name="Jiang H."/>
            <person name="Kalra D."/>
            <person name="Klinner C."/>
            <person name="Konig C."/>
            <person name="Kovar C."/>
            <person name="Kroll A.R."/>
            <person name="Kuwar S.S."/>
            <person name="Lee S.L."/>
            <person name="Lehman R."/>
            <person name="Li K."/>
            <person name="Li Z."/>
            <person name="Liang H."/>
            <person name="Lovelace S."/>
            <person name="Lu Z."/>
            <person name="Mansfield J.H."/>
            <person name="McCulloch K.J."/>
            <person name="Mathew T."/>
            <person name="Morton B."/>
            <person name="Muzny D.M."/>
            <person name="Neunemann D."/>
            <person name="Ongeri F."/>
            <person name="Pauchet Y."/>
            <person name="Pu L.L."/>
            <person name="Pyrousis I."/>
            <person name="Rao X.J."/>
            <person name="Redding A."/>
            <person name="Roesel C."/>
            <person name="Sanchez-Gracia A."/>
            <person name="Schaack S."/>
            <person name="Shukla A."/>
            <person name="Tetreau G."/>
            <person name="Wang Y."/>
            <person name="Xiong G.H."/>
            <person name="Traut W."/>
            <person name="Walsh T.K."/>
            <person name="Worley K.C."/>
            <person name="Wu D."/>
            <person name="Wu W."/>
            <person name="Wu Y.Q."/>
            <person name="Zhang X."/>
            <person name="Zou Z."/>
            <person name="Zucker H."/>
            <person name="Briscoe A.D."/>
            <person name="Burmester T."/>
            <person name="Clem R.J."/>
            <person name="Feyereisen R."/>
            <person name="Grimmelikhuijzen C.J.P."/>
            <person name="Hamodrakas S.J."/>
            <person name="Hansson B.S."/>
            <person name="Huguet E."/>
            <person name="Jermiin L.S."/>
            <person name="Lan Q."/>
            <person name="Lehman H.K."/>
            <person name="Lorenzen M."/>
            <person name="Merzendorfer H."/>
            <person name="Michalopoulos I."/>
            <person name="Morton D.B."/>
            <person name="Muthukrishnan S."/>
            <person name="Oakeshott J.G."/>
            <person name="Palmer W."/>
            <person name="Park Y."/>
            <person name="Passarelli A.L."/>
            <person name="Rozas J."/>
            <person name="Schwartz L.M."/>
            <person name="Smith W."/>
            <person name="Southgate A."/>
            <person name="Vilcinskas A."/>
            <person name="Vogt R."/>
            <person name="Wang P."/>
            <person name="Werren J."/>
            <person name="Yu X.Q."/>
            <person name="Zhou J.J."/>
            <person name="Brown S.J."/>
            <person name="Scherer S.E."/>
            <person name="Richards S."/>
            <person name="Blissard G.W."/>
        </authorList>
    </citation>
    <scope>NUCLEOTIDE SEQUENCE</scope>
</reference>
<dbReference type="Proteomes" id="UP000791440">
    <property type="component" value="Unassembled WGS sequence"/>
</dbReference>
<accession>A0A921Z028</accession>
<evidence type="ECO:0000256" key="1">
    <source>
        <dbReference type="SAM" id="MobiDB-lite"/>
    </source>
</evidence>
<feature type="domain" description="Little elongation complex subunit 2 C-terminal" evidence="2">
    <location>
        <begin position="475"/>
        <end position="657"/>
    </location>
</feature>
<feature type="compositionally biased region" description="Basic and acidic residues" evidence="1">
    <location>
        <begin position="433"/>
        <end position="448"/>
    </location>
</feature>
<comment type="caution">
    <text evidence="3">The sequence shown here is derived from an EMBL/GenBank/DDBJ whole genome shotgun (WGS) entry which is preliminary data.</text>
</comment>
<sequence>MEHIRLFDWCATEPDRQFVTVEELDNCVTERILRNKFYDPLESSSSEDEGSGCKIDWDSIFAKKKDSEKTQKIFVPGLHAVPPYLKKSSLTEQQHYQCLKVLCQDNPNVLPDYFIARPTKADRRVMEQIKELYEKEQKEYAEWARALWNNCHCIRALRPKPVIETVYDAEYKMRSHEVRSFPKTWHVAAQIPLEMRSGVFEMVLREDVVKVNLSELPQIQCPEVIREKLSIMRPPSIPEPCTKHPCRFILPDEKTVTILPLTEVQCLLAQFALDYGAQYIASESALRCVLDSERVWTLPVSVCETIGADGEKNNIIVLGSEFMIHKEQSKIRTYRAARHLLEYALVPASEKAKIIERNNKSQIDSRETDVNMSILFDSESVSSGEEEDSLVIDPGDYSGEPNEQDYVMSMDEDTCDQDSVVTPVYAKNSPKRKKEESTPVEKEKRQTRSSDAPNFGIYTCSCKDSIFEKPPPRSFRKWLLKKKNSHETYDIIVHCSHKTKNRTQEVVLEPTIEYQADLGASQLSQSRIRAMALALMLREDATLLNVRVDSDSGDIISVEQPSLPPGVEGDVAHIVYACLAQLSGLLPGHYVLLHESRHGANALLLSPRGAAQGGEALSSLAAASDDEARGVRAPPVLEPTLLPYHKYRRILPCAFTPYESQVAKEPKKPVTRQKTPPQAIRVCPITSRYVCTIYRHFVVPQHGGGSTVTQMSL</sequence>
<evidence type="ECO:0000313" key="4">
    <source>
        <dbReference type="Proteomes" id="UP000791440"/>
    </source>
</evidence>
<dbReference type="Pfam" id="PF10505">
    <property type="entry name" value="NARG2_C"/>
    <property type="match status" value="1"/>
</dbReference>